<dbReference type="PANTHER" id="PTHR31118">
    <property type="entry name" value="CYCLASE-LIKE PROTEIN 2"/>
    <property type="match status" value="1"/>
</dbReference>
<reference evidence="13" key="1">
    <citation type="submission" date="2016-10" db="EMBL/GenBank/DDBJ databases">
        <authorList>
            <person name="Varghese N."/>
            <person name="Submissions S."/>
        </authorList>
    </citation>
    <scope>NUCLEOTIDE SEQUENCE [LARGE SCALE GENOMIC DNA]</scope>
    <source>
        <strain evidence="13">DSM 13327</strain>
    </source>
</reference>
<evidence type="ECO:0000256" key="3">
    <source>
        <dbReference type="ARBA" id="ARBA00011738"/>
    </source>
</evidence>
<dbReference type="RefSeq" id="WP_090939512.1">
    <property type="nucleotide sequence ID" value="NZ_FOTS01000031.1"/>
</dbReference>
<dbReference type="OrthoDB" id="9796085at2"/>
<comment type="pathway">
    <text evidence="11">Amino-acid degradation; L-tryptophan degradation via kynurenine pathway; L-kynurenine from L-tryptophan: step 2/2.</text>
</comment>
<accession>A0A1I4MAK5</accession>
<keyword evidence="8" id="KW-0862">Zinc</keyword>
<comment type="function">
    <text evidence="2">Catalyzes the hydrolysis of N-formyl-L-kynurenine to L-kynurenine, the second step in the kynurenine pathway of tryptophan degradation.</text>
</comment>
<evidence type="ECO:0000256" key="11">
    <source>
        <dbReference type="ARBA" id="ARBA00060547"/>
    </source>
</evidence>
<keyword evidence="7" id="KW-0378">Hydrolase</keyword>
<dbReference type="InterPro" id="IPR007325">
    <property type="entry name" value="KFase/CYL"/>
</dbReference>
<evidence type="ECO:0000256" key="7">
    <source>
        <dbReference type="ARBA" id="ARBA00022801"/>
    </source>
</evidence>
<dbReference type="PANTHER" id="PTHR31118:SF32">
    <property type="entry name" value="KYNURENINE FORMAMIDASE"/>
    <property type="match status" value="1"/>
</dbReference>
<organism evidence="12 13">
    <name type="scientific">Pelosinus propionicus DSM 13327</name>
    <dbReference type="NCBI Taxonomy" id="1123291"/>
    <lineage>
        <taxon>Bacteria</taxon>
        <taxon>Bacillati</taxon>
        <taxon>Bacillota</taxon>
        <taxon>Negativicutes</taxon>
        <taxon>Selenomonadales</taxon>
        <taxon>Sporomusaceae</taxon>
        <taxon>Pelosinus</taxon>
    </lineage>
</organism>
<keyword evidence="6" id="KW-0479">Metal-binding</keyword>
<dbReference type="Gene3D" id="3.50.30.50">
    <property type="entry name" value="Putative cyclase"/>
    <property type="match status" value="1"/>
</dbReference>
<dbReference type="STRING" id="1123291.SAMN04490355_103132"/>
<dbReference type="Proteomes" id="UP000199520">
    <property type="component" value="Unassembled WGS sequence"/>
</dbReference>
<keyword evidence="13" id="KW-1185">Reference proteome</keyword>
<dbReference type="InterPro" id="IPR037175">
    <property type="entry name" value="KFase_sf"/>
</dbReference>
<evidence type="ECO:0000256" key="6">
    <source>
        <dbReference type="ARBA" id="ARBA00022723"/>
    </source>
</evidence>
<dbReference type="EC" id="3.5.1.9" evidence="4"/>
<keyword evidence="9" id="KW-0823">Tryptophan catabolism</keyword>
<dbReference type="SUPFAM" id="SSF102198">
    <property type="entry name" value="Putative cyclase"/>
    <property type="match status" value="1"/>
</dbReference>
<name>A0A1I4MAK5_9FIRM</name>
<evidence type="ECO:0000256" key="10">
    <source>
        <dbReference type="ARBA" id="ARBA00048496"/>
    </source>
</evidence>
<proteinExistence type="predicted"/>
<dbReference type="Pfam" id="PF04199">
    <property type="entry name" value="Cyclase"/>
    <property type="match status" value="1"/>
</dbReference>
<sequence>MKVIDLTHCIHADMPVFPGTEQPIFRKANTLENDGFQEAKITMYSHTGTHIDAPAHMLSNGAYLDNLDIEHFIGKATVLDFSDKKMKLIDIDGLKIYEEKIKSVEFIIIKTGWSKYWGDKKYYKDFPSLSEEAATWLSEFKLKGIGIDAISVDDIESATFAVHKILMLKKIIIIENLTNLDSISKEEFILSIMPMKHKNADGSPVRAISIENI</sequence>
<comment type="catalytic activity">
    <reaction evidence="10">
        <text>N-formyl-L-kynurenine + H2O = L-kynurenine + formate + H(+)</text>
        <dbReference type="Rhea" id="RHEA:13009"/>
        <dbReference type="ChEBI" id="CHEBI:15377"/>
        <dbReference type="ChEBI" id="CHEBI:15378"/>
        <dbReference type="ChEBI" id="CHEBI:15740"/>
        <dbReference type="ChEBI" id="CHEBI:57959"/>
        <dbReference type="ChEBI" id="CHEBI:58629"/>
        <dbReference type="EC" id="3.5.1.9"/>
    </reaction>
</comment>
<comment type="cofactor">
    <cofactor evidence="1">
        <name>Zn(2+)</name>
        <dbReference type="ChEBI" id="CHEBI:29105"/>
    </cofactor>
</comment>
<dbReference type="GO" id="GO:0046872">
    <property type="term" value="F:metal ion binding"/>
    <property type="evidence" value="ECO:0007669"/>
    <property type="project" value="UniProtKB-KW"/>
</dbReference>
<evidence type="ECO:0000256" key="1">
    <source>
        <dbReference type="ARBA" id="ARBA00001947"/>
    </source>
</evidence>
<dbReference type="EMBL" id="FOTS01000031">
    <property type="protein sequence ID" value="SFM00103.1"/>
    <property type="molecule type" value="Genomic_DNA"/>
</dbReference>
<evidence type="ECO:0000256" key="9">
    <source>
        <dbReference type="ARBA" id="ARBA00023079"/>
    </source>
</evidence>
<dbReference type="FunFam" id="3.50.30.50:FF:000001">
    <property type="entry name" value="Kynurenine formamidase"/>
    <property type="match status" value="1"/>
</dbReference>
<evidence type="ECO:0000313" key="13">
    <source>
        <dbReference type="Proteomes" id="UP000199520"/>
    </source>
</evidence>
<dbReference type="GO" id="GO:0019441">
    <property type="term" value="P:L-tryptophan catabolic process to kynurenine"/>
    <property type="evidence" value="ECO:0007669"/>
    <property type="project" value="InterPro"/>
</dbReference>
<evidence type="ECO:0000256" key="2">
    <source>
        <dbReference type="ARBA" id="ARBA00002204"/>
    </source>
</evidence>
<evidence type="ECO:0000256" key="4">
    <source>
        <dbReference type="ARBA" id="ARBA00012930"/>
    </source>
</evidence>
<evidence type="ECO:0000256" key="8">
    <source>
        <dbReference type="ARBA" id="ARBA00022833"/>
    </source>
</evidence>
<evidence type="ECO:0000313" key="12">
    <source>
        <dbReference type="EMBL" id="SFM00103.1"/>
    </source>
</evidence>
<comment type="subunit">
    <text evidence="3">Homodimer.</text>
</comment>
<gene>
    <name evidence="12" type="ORF">SAMN04490355_103132</name>
</gene>
<dbReference type="AlphaFoldDB" id="A0A1I4MAK5"/>
<protein>
    <recommendedName>
        <fullName evidence="5">Kynurenine formamidase</fullName>
        <ecNumber evidence="4">3.5.1.9</ecNumber>
    </recommendedName>
</protein>
<dbReference type="GO" id="GO:0004061">
    <property type="term" value="F:arylformamidase activity"/>
    <property type="evidence" value="ECO:0007669"/>
    <property type="project" value="UniProtKB-EC"/>
</dbReference>
<evidence type="ECO:0000256" key="5">
    <source>
        <dbReference type="ARBA" id="ARBA00014889"/>
    </source>
</evidence>